<dbReference type="InterPro" id="IPR001810">
    <property type="entry name" value="F-box_dom"/>
</dbReference>
<evidence type="ECO:0000259" key="1">
    <source>
        <dbReference type="PROSITE" id="PS50181"/>
    </source>
</evidence>
<dbReference type="PROSITE" id="PS50181">
    <property type="entry name" value="FBOX"/>
    <property type="match status" value="1"/>
</dbReference>
<organism evidence="2 3">
    <name type="scientific">Pichia kluyveri</name>
    <name type="common">Yeast</name>
    <dbReference type="NCBI Taxonomy" id="36015"/>
    <lineage>
        <taxon>Eukaryota</taxon>
        <taxon>Fungi</taxon>
        <taxon>Dikarya</taxon>
        <taxon>Ascomycota</taxon>
        <taxon>Saccharomycotina</taxon>
        <taxon>Pichiomycetes</taxon>
        <taxon>Pichiales</taxon>
        <taxon>Pichiaceae</taxon>
        <taxon>Pichia</taxon>
    </lineage>
</organism>
<proteinExistence type="predicted"/>
<protein>
    <recommendedName>
        <fullName evidence="1">F-box domain-containing protein</fullName>
    </recommendedName>
</protein>
<evidence type="ECO:0000313" key="2">
    <source>
        <dbReference type="EMBL" id="GMM43790.1"/>
    </source>
</evidence>
<feature type="domain" description="F-box" evidence="1">
    <location>
        <begin position="22"/>
        <end position="71"/>
    </location>
</feature>
<reference evidence="2 3" key="1">
    <citation type="journal article" date="2023" name="Elife">
        <title>Identification of key yeast species and microbe-microbe interactions impacting larval growth of Drosophila in the wild.</title>
        <authorList>
            <person name="Mure A."/>
            <person name="Sugiura Y."/>
            <person name="Maeda R."/>
            <person name="Honda K."/>
            <person name="Sakurai N."/>
            <person name="Takahashi Y."/>
            <person name="Watada M."/>
            <person name="Katoh T."/>
            <person name="Gotoh A."/>
            <person name="Gotoh Y."/>
            <person name="Taniguchi I."/>
            <person name="Nakamura K."/>
            <person name="Hayashi T."/>
            <person name="Katayama T."/>
            <person name="Uemura T."/>
            <person name="Hattori Y."/>
        </authorList>
    </citation>
    <scope>NUCLEOTIDE SEQUENCE [LARGE SCALE GENOMIC DNA]</scope>
    <source>
        <strain evidence="2 3">PK-24</strain>
    </source>
</reference>
<comment type="caution">
    <text evidence="2">The sequence shown here is derived from an EMBL/GenBank/DDBJ whole genome shotgun (WGS) entry which is preliminary data.</text>
</comment>
<evidence type="ECO:0000313" key="3">
    <source>
        <dbReference type="Proteomes" id="UP001378960"/>
    </source>
</evidence>
<gene>
    <name evidence="2" type="ORF">DAPK24_003650</name>
</gene>
<keyword evidence="3" id="KW-1185">Reference proteome</keyword>
<sequence length="344" mass="41480">MSDGPIVKRITRESSRDFFRDESIISKFPREMMELIIDMLDIKDIINLSMINKIHRNKLIDKITNLIYIKWTQFDLFYKEFNKFNNIRKIKIKRDLNDYNGTNRGEWNVSFGKLFKKCCSVEEMEIELLNSSRCLKYKDDFNEFNSLNIRKLKLISFSENKEGYINENALFELPQLKRFHNIEELELIGFTLSKDEYFYPDIKEDFENYEERKFDGKLIKLKKLKLINCVWEYPFSLSDIFIPEYGIRNKWNEVEDESKSLINEIKIEFNGKFISFMNSERFKNLVDTNKINRIQFLREKRIWDNVSKLEIKVGYDGEIKPPSRDIVHLDRIIEIGKLVEIKLW</sequence>
<dbReference type="Proteomes" id="UP001378960">
    <property type="component" value="Unassembled WGS sequence"/>
</dbReference>
<dbReference type="EMBL" id="BTGB01000001">
    <property type="protein sequence ID" value="GMM43790.1"/>
    <property type="molecule type" value="Genomic_DNA"/>
</dbReference>
<dbReference type="AlphaFoldDB" id="A0AAV5QXV3"/>
<name>A0AAV5QXV3_PICKL</name>
<accession>A0AAV5QXV3</accession>